<feature type="domain" description="Beta-lactamase class A catalytic" evidence="2">
    <location>
        <begin position="143"/>
        <end position="284"/>
    </location>
</feature>
<dbReference type="GO" id="GO:0008800">
    <property type="term" value="F:beta-lactamase activity"/>
    <property type="evidence" value="ECO:0007669"/>
    <property type="project" value="InterPro"/>
</dbReference>
<dbReference type="STRING" id="366584.SAMN05216377_112119"/>
<evidence type="ECO:0000259" key="2">
    <source>
        <dbReference type="Pfam" id="PF13354"/>
    </source>
</evidence>
<dbReference type="SUPFAM" id="SSF56601">
    <property type="entry name" value="beta-lactamase/transpeptidase-like"/>
    <property type="match status" value="1"/>
</dbReference>
<reference evidence="3 4" key="1">
    <citation type="submission" date="2016-10" db="EMBL/GenBank/DDBJ databases">
        <authorList>
            <person name="de Groot N.N."/>
        </authorList>
    </citation>
    <scope>NUCLEOTIDE SEQUENCE [LARGE SCALE GENOMIC DNA]</scope>
    <source>
        <strain evidence="3 4">CGMCC 4.3143</strain>
    </source>
</reference>
<organism evidence="3 4">
    <name type="scientific">Pseudonocardia oroxyli</name>
    <dbReference type="NCBI Taxonomy" id="366584"/>
    <lineage>
        <taxon>Bacteria</taxon>
        <taxon>Bacillati</taxon>
        <taxon>Actinomycetota</taxon>
        <taxon>Actinomycetes</taxon>
        <taxon>Pseudonocardiales</taxon>
        <taxon>Pseudonocardiaceae</taxon>
        <taxon>Pseudonocardia</taxon>
    </lineage>
</organism>
<gene>
    <name evidence="3" type="ORF">SAMN05216377_112119</name>
</gene>
<dbReference type="Proteomes" id="UP000198967">
    <property type="component" value="Unassembled WGS sequence"/>
</dbReference>
<keyword evidence="4" id="KW-1185">Reference proteome</keyword>
<evidence type="ECO:0000313" key="4">
    <source>
        <dbReference type="Proteomes" id="UP000198967"/>
    </source>
</evidence>
<protein>
    <recommendedName>
        <fullName evidence="2">Beta-lactamase class A catalytic domain-containing protein</fullName>
    </recommendedName>
</protein>
<evidence type="ECO:0000256" key="1">
    <source>
        <dbReference type="SAM" id="SignalP"/>
    </source>
</evidence>
<accession>A0A1G7UQD9</accession>
<dbReference type="InterPro" id="IPR045155">
    <property type="entry name" value="Beta-lactam_cat"/>
</dbReference>
<keyword evidence="1" id="KW-0732">Signal</keyword>
<feature type="chain" id="PRO_5038463456" description="Beta-lactamase class A catalytic domain-containing protein" evidence="1">
    <location>
        <begin position="21"/>
        <end position="318"/>
    </location>
</feature>
<dbReference type="Gene3D" id="3.40.710.10">
    <property type="entry name" value="DD-peptidase/beta-lactamase superfamily"/>
    <property type="match status" value="1"/>
</dbReference>
<evidence type="ECO:0000313" key="3">
    <source>
        <dbReference type="EMBL" id="SDG49716.1"/>
    </source>
</evidence>
<feature type="signal peptide" evidence="1">
    <location>
        <begin position="1"/>
        <end position="20"/>
    </location>
</feature>
<dbReference type="InterPro" id="IPR012338">
    <property type="entry name" value="Beta-lactam/transpept-like"/>
</dbReference>
<sequence>MAVGVVLAMGPLLLSAPATSAPALLGAPPGDSGVSDLSVGLAAVPEAELARLLALVPREPEPEPEPERGTAAAAVLSATTAAAVVQGLDLRIAVLDRELGEWASAGAAAEPTYAASLSKLVVAVDVLDRRTEGLEVGDADLALLRRALGPSDDAAMNALWSRFDGAHAASRVAGRLGLSATRDPADPSQWGEMLVSAEDHLRVYDHVLAMPGPDRDLIMDALGSVPAVARDGFAQDFGLLAPGLADGAGPVAAKQGWMCCFGQRYYLHSAGVVGAGSRFVVSLLSTQPRAAGWADARAGLDTVARALAATLAGAVPVG</sequence>
<dbReference type="GO" id="GO:0030655">
    <property type="term" value="P:beta-lactam antibiotic catabolic process"/>
    <property type="evidence" value="ECO:0007669"/>
    <property type="project" value="InterPro"/>
</dbReference>
<name>A0A1G7UQD9_PSEOR</name>
<proteinExistence type="predicted"/>
<dbReference type="AlphaFoldDB" id="A0A1G7UQD9"/>
<dbReference type="Pfam" id="PF13354">
    <property type="entry name" value="Beta-lactamase2"/>
    <property type="match status" value="1"/>
</dbReference>
<dbReference type="EMBL" id="FNBE01000012">
    <property type="protein sequence ID" value="SDG49716.1"/>
    <property type="molecule type" value="Genomic_DNA"/>
</dbReference>